<keyword evidence="1" id="KW-0812">Transmembrane</keyword>
<name>A0A645BIE7_9ZZZZ</name>
<dbReference type="AlphaFoldDB" id="A0A645BIE7"/>
<evidence type="ECO:0000313" key="2">
    <source>
        <dbReference type="EMBL" id="MPM64956.1"/>
    </source>
</evidence>
<dbReference type="GO" id="GO:0016020">
    <property type="term" value="C:membrane"/>
    <property type="evidence" value="ECO:0007669"/>
    <property type="project" value="InterPro"/>
</dbReference>
<organism evidence="2">
    <name type="scientific">bioreactor metagenome</name>
    <dbReference type="NCBI Taxonomy" id="1076179"/>
    <lineage>
        <taxon>unclassified sequences</taxon>
        <taxon>metagenomes</taxon>
        <taxon>ecological metagenomes</taxon>
    </lineage>
</organism>
<gene>
    <name evidence="2" type="ORF">SDC9_111848</name>
</gene>
<evidence type="ECO:0008006" key="3">
    <source>
        <dbReference type="Google" id="ProtNLM"/>
    </source>
</evidence>
<keyword evidence="1" id="KW-1133">Transmembrane helix</keyword>
<dbReference type="EMBL" id="VSSQ01020249">
    <property type="protein sequence ID" value="MPM64956.1"/>
    <property type="molecule type" value="Genomic_DNA"/>
</dbReference>
<reference evidence="2" key="1">
    <citation type="submission" date="2019-08" db="EMBL/GenBank/DDBJ databases">
        <authorList>
            <person name="Kucharzyk K."/>
            <person name="Murdoch R.W."/>
            <person name="Higgins S."/>
            <person name="Loffler F."/>
        </authorList>
    </citation>
    <scope>NUCLEOTIDE SEQUENCE</scope>
</reference>
<keyword evidence="1" id="KW-0472">Membrane</keyword>
<evidence type="ECO:0000256" key="1">
    <source>
        <dbReference type="SAM" id="Phobius"/>
    </source>
</evidence>
<comment type="caution">
    <text evidence="2">The sequence shown here is derived from an EMBL/GenBank/DDBJ whole genome shotgun (WGS) entry which is preliminary data.</text>
</comment>
<feature type="transmembrane region" description="Helical" evidence="1">
    <location>
        <begin position="22"/>
        <end position="45"/>
    </location>
</feature>
<protein>
    <recommendedName>
        <fullName evidence="3">YggT family protein</fullName>
    </recommendedName>
</protein>
<accession>A0A645BIE7</accession>
<dbReference type="InterPro" id="IPR003425">
    <property type="entry name" value="CCB3/YggT"/>
</dbReference>
<proteinExistence type="predicted"/>
<sequence>MYYATEPLIEPVRRVINKFPRLNMLPIDISFIVTVILLSIIQGLIEAL</sequence>
<dbReference type="Pfam" id="PF02325">
    <property type="entry name" value="CCB3_YggT"/>
    <property type="match status" value="1"/>
</dbReference>